<evidence type="ECO:0000259" key="1">
    <source>
        <dbReference type="SMART" id="SM00065"/>
    </source>
</evidence>
<keyword evidence="3" id="KW-1185">Reference proteome</keyword>
<proteinExistence type="predicted"/>
<dbReference type="InterPro" id="IPR011495">
    <property type="entry name" value="Sig_transdc_His_kin_sub2_dim/P"/>
</dbReference>
<feature type="domain" description="GAF" evidence="1">
    <location>
        <begin position="25"/>
        <end position="168"/>
    </location>
</feature>
<sequence length="380" mass="41947">MRAPVPENQDERLEELANYQILDTSSEKSFDDVVALIREICQVPTALISLVDKNRQWFKAREGFDQPETPIDQAICAHTILGTRVLEIPDTLEDRRTRDNPLCLSETDPVRFYAGAPLITPSGYALGSLCVLDTKPRRLNETQRHALEVLAGQVMRQMDLKRSLRNEEVLRAEIDHRVKNSLQTVASFIRIYVSRARSPESRDALEAVGRRVDAIAQLHRELYQTSEFDMVRLDTYLHRILDLMRGSLKGNVAIDAEIASVRVDSRKAATLAMIVSEFAANANKHAFPDGRDGVITIRVACDDDGTLRLECSDNGIGDQATQLDAGNDVSSIGMRLIESAAEQIGGQVEIGAGATGYRLSLVTDPGAVPDGPREVVLSAE</sequence>
<keyword evidence="2" id="KW-0808">Transferase</keyword>
<gene>
    <name evidence="2" type="ORF">ACFQ4E_05245</name>
</gene>
<dbReference type="InterPro" id="IPR036890">
    <property type="entry name" value="HATPase_C_sf"/>
</dbReference>
<dbReference type="InterPro" id="IPR003594">
    <property type="entry name" value="HATPase_dom"/>
</dbReference>
<dbReference type="Pfam" id="PF01590">
    <property type="entry name" value="GAF"/>
    <property type="match status" value="1"/>
</dbReference>
<accession>A0ABW3ZFA5</accession>
<dbReference type="EMBL" id="JBHTMU010000006">
    <property type="protein sequence ID" value="MFD1341819.1"/>
    <property type="molecule type" value="Genomic_DNA"/>
</dbReference>
<dbReference type="PANTHER" id="PTHR43102">
    <property type="entry name" value="SLR1143 PROTEIN"/>
    <property type="match status" value="1"/>
</dbReference>
<dbReference type="SUPFAM" id="SSF55874">
    <property type="entry name" value="ATPase domain of HSP90 chaperone/DNA topoisomerase II/histidine kinase"/>
    <property type="match status" value="1"/>
</dbReference>
<comment type="caution">
    <text evidence="2">The sequence shown here is derived from an EMBL/GenBank/DDBJ whole genome shotgun (WGS) entry which is preliminary data.</text>
</comment>
<dbReference type="SMART" id="SM00065">
    <property type="entry name" value="GAF"/>
    <property type="match status" value="1"/>
</dbReference>
<name>A0ABW3ZFA5_9RHOB</name>
<evidence type="ECO:0000313" key="2">
    <source>
        <dbReference type="EMBL" id="MFD1341819.1"/>
    </source>
</evidence>
<dbReference type="InterPro" id="IPR003018">
    <property type="entry name" value="GAF"/>
</dbReference>
<dbReference type="Pfam" id="PF13581">
    <property type="entry name" value="HATPase_c_2"/>
    <property type="match status" value="1"/>
</dbReference>
<dbReference type="RefSeq" id="WP_386801883.1">
    <property type="nucleotide sequence ID" value="NZ_JBHTMU010000006.1"/>
</dbReference>
<evidence type="ECO:0000313" key="3">
    <source>
        <dbReference type="Proteomes" id="UP001597135"/>
    </source>
</evidence>
<dbReference type="Gene3D" id="3.30.565.10">
    <property type="entry name" value="Histidine kinase-like ATPase, C-terminal domain"/>
    <property type="match status" value="1"/>
</dbReference>
<dbReference type="InterPro" id="IPR029016">
    <property type="entry name" value="GAF-like_dom_sf"/>
</dbReference>
<dbReference type="SUPFAM" id="SSF55781">
    <property type="entry name" value="GAF domain-like"/>
    <property type="match status" value="1"/>
</dbReference>
<dbReference type="PANTHER" id="PTHR43102:SF2">
    <property type="entry name" value="GAF DOMAIN-CONTAINING PROTEIN"/>
    <property type="match status" value="1"/>
</dbReference>
<organism evidence="2 3">
    <name type="scientific">Litorisediminicola beolgyonensis</name>
    <dbReference type="NCBI Taxonomy" id="1173614"/>
    <lineage>
        <taxon>Bacteria</taxon>
        <taxon>Pseudomonadati</taxon>
        <taxon>Pseudomonadota</taxon>
        <taxon>Alphaproteobacteria</taxon>
        <taxon>Rhodobacterales</taxon>
        <taxon>Paracoccaceae</taxon>
        <taxon>Litorisediminicola</taxon>
    </lineage>
</organism>
<protein>
    <submittedName>
        <fullName evidence="2">Histidine kinase dimerization/phosphoacceptor domain -containing protein</fullName>
    </submittedName>
</protein>
<dbReference type="GO" id="GO:0016301">
    <property type="term" value="F:kinase activity"/>
    <property type="evidence" value="ECO:0007669"/>
    <property type="project" value="UniProtKB-KW"/>
</dbReference>
<reference evidence="3" key="1">
    <citation type="journal article" date="2019" name="Int. J. Syst. Evol. Microbiol.">
        <title>The Global Catalogue of Microorganisms (GCM) 10K type strain sequencing project: providing services to taxonomists for standard genome sequencing and annotation.</title>
        <authorList>
            <consortium name="The Broad Institute Genomics Platform"/>
            <consortium name="The Broad Institute Genome Sequencing Center for Infectious Disease"/>
            <person name="Wu L."/>
            <person name="Ma J."/>
        </authorList>
    </citation>
    <scope>NUCLEOTIDE SEQUENCE [LARGE SCALE GENOMIC DNA]</scope>
    <source>
        <strain evidence="3">CCUG 62953</strain>
    </source>
</reference>
<dbReference type="Proteomes" id="UP001597135">
    <property type="component" value="Unassembled WGS sequence"/>
</dbReference>
<dbReference type="Gene3D" id="3.30.450.40">
    <property type="match status" value="1"/>
</dbReference>
<keyword evidence="2" id="KW-0418">Kinase</keyword>
<dbReference type="Pfam" id="PF07568">
    <property type="entry name" value="HisKA_2"/>
    <property type="match status" value="1"/>
</dbReference>